<dbReference type="GO" id="GO:0004843">
    <property type="term" value="F:cysteine-type deubiquitinase activity"/>
    <property type="evidence" value="ECO:0007669"/>
    <property type="project" value="UniProtKB-EC"/>
</dbReference>
<dbReference type="AlphaFoldDB" id="A0AA40EPQ4"/>
<keyword evidence="11" id="KW-1185">Reference proteome</keyword>
<feature type="region of interest" description="Disordered" evidence="7">
    <location>
        <begin position="582"/>
        <end position="640"/>
    </location>
</feature>
<feature type="compositionally biased region" description="Low complexity" evidence="7">
    <location>
        <begin position="210"/>
        <end position="220"/>
    </location>
</feature>
<evidence type="ECO:0000256" key="3">
    <source>
        <dbReference type="ARBA" id="ARBA00022670"/>
    </source>
</evidence>
<keyword evidence="5" id="KW-0378">Hydrolase</keyword>
<dbReference type="InterPro" id="IPR001394">
    <property type="entry name" value="Peptidase_C19_UCH"/>
</dbReference>
<dbReference type="GO" id="GO:0005829">
    <property type="term" value="C:cytosol"/>
    <property type="evidence" value="ECO:0007669"/>
    <property type="project" value="TreeGrafter"/>
</dbReference>
<feature type="region of interest" description="Disordered" evidence="7">
    <location>
        <begin position="242"/>
        <end position="288"/>
    </location>
</feature>
<evidence type="ECO:0000256" key="6">
    <source>
        <dbReference type="ARBA" id="ARBA00022807"/>
    </source>
</evidence>
<evidence type="ECO:0000313" key="10">
    <source>
        <dbReference type="EMBL" id="KAK0743232.1"/>
    </source>
</evidence>
<keyword evidence="6" id="KW-0788">Thiol protease</keyword>
<dbReference type="Gene3D" id="3.40.250.10">
    <property type="entry name" value="Rhodanese-like domain"/>
    <property type="match status" value="1"/>
</dbReference>
<dbReference type="Proteomes" id="UP001172155">
    <property type="component" value="Unassembled WGS sequence"/>
</dbReference>
<dbReference type="PROSITE" id="PS50235">
    <property type="entry name" value="USP_3"/>
    <property type="match status" value="1"/>
</dbReference>
<feature type="region of interest" description="Disordered" evidence="7">
    <location>
        <begin position="156"/>
        <end position="225"/>
    </location>
</feature>
<reference evidence="10" key="1">
    <citation type="submission" date="2023-06" db="EMBL/GenBank/DDBJ databases">
        <title>Genome-scale phylogeny and comparative genomics of the fungal order Sordariales.</title>
        <authorList>
            <consortium name="Lawrence Berkeley National Laboratory"/>
            <person name="Hensen N."/>
            <person name="Bonometti L."/>
            <person name="Westerberg I."/>
            <person name="Brannstrom I.O."/>
            <person name="Guillou S."/>
            <person name="Cros-Aarteil S."/>
            <person name="Calhoun S."/>
            <person name="Haridas S."/>
            <person name="Kuo A."/>
            <person name="Mondo S."/>
            <person name="Pangilinan J."/>
            <person name="Riley R."/>
            <person name="LaButti K."/>
            <person name="Andreopoulos B."/>
            <person name="Lipzen A."/>
            <person name="Chen C."/>
            <person name="Yanf M."/>
            <person name="Daum C."/>
            <person name="Ng V."/>
            <person name="Clum A."/>
            <person name="Steindorff A."/>
            <person name="Ohm R."/>
            <person name="Martin F."/>
            <person name="Silar P."/>
            <person name="Natvig D."/>
            <person name="Lalanne C."/>
            <person name="Gautier V."/>
            <person name="Ament-velasquez S.L."/>
            <person name="Kruys A."/>
            <person name="Hutchinson M.I."/>
            <person name="Powell A.J."/>
            <person name="Barry K."/>
            <person name="Miller A.N."/>
            <person name="Grigoriev I.V."/>
            <person name="Debuchy R."/>
            <person name="Gladieux P."/>
            <person name="Thoren M.H."/>
            <person name="Johannesson H."/>
        </authorList>
    </citation>
    <scope>NUCLEOTIDE SEQUENCE</scope>
    <source>
        <strain evidence="10">SMH3187-1</strain>
    </source>
</reference>
<feature type="compositionally biased region" description="Low complexity" evidence="7">
    <location>
        <begin position="264"/>
        <end position="274"/>
    </location>
</feature>
<dbReference type="InterPro" id="IPR036873">
    <property type="entry name" value="Rhodanese-like_dom_sf"/>
</dbReference>
<dbReference type="GO" id="GO:0005634">
    <property type="term" value="C:nucleus"/>
    <property type="evidence" value="ECO:0007669"/>
    <property type="project" value="TreeGrafter"/>
</dbReference>
<sequence>MAGPTPFPKHGPTHSVGSIGSQNGFPSVPKANPGGARPGKPPYPHIDDIVSVDVDVDINAPVDKMLLTAETYLRQAESANTFGRPDLALKDYIRTNILVLDYIKKNKGWVSLQADSKGGLARYQNLLRRIHALSGVFERIKADIKADNAISHVQPTVRRPILGGEPTGARETQETMQGHSLPGAHTSVNGAAPPRQNGGLARPAPPSPKSKPAVQPKPQSLHGSAVTGNEDLAQRFARLRTNASSAQNGQDSRIRTQPIAPSNAPASQPGQAPRRAPPPPPSRVPAGLPRLPDAIYNPARGTVSTEAAELPSSAPRAMFTRTNSASVVPTAKPVPAAAADEYFVPAQSFKAPPATPAKRAKATIPEGETISAEDLVRYMGMGAKNVSILLIDIRNRELFDEGHIMSQATICLDPEVLIRSDISANEIADSMVLASVDEQLLFEKRHEFDLVVFYDQDSLRITGKMESPEQKAISGLYNALIHYDFPGLPSKRMIPKLLEGGLDAWTGIVGVSGLQISSTSASKSTTTPMARSFLNRRQTYVSRPIQDAAEARRWEETLSDMVPVRTKEDFLRRMVPIGPIQESMVQPPSYSPVEARQSPFQPRMSHEDVTYSTPPAPPARPAPTLPRRSYSGLAETGSPSGAQAMRLSLNQGIERIRRYRTGFKNPGVHCFANSSLQAMFATPGFARELWSGMWLTKYRNPPVKPGETMANPQLLVKALANIFLHLDSGEVPCMSTQILMDYISRIHSVEGDGRERPLCNVFGGPAQQDAQEFYSFILANLHDETNMRRDILPPKGVRHYSSADGTVVQNAMDAWNTYRLHSDSIIDRYFRGLDVFIIRCVNPKCRLEQRTFQPSDMCLLPVGGLKDRNPIELVDLLDAAHAPETIDGSTCERCKTKKRQHENHFARLPDRLAFCLGRFQDATSPKLTNKVRFPIRNLDLTSYMAEPDPVGKATPDRHYAGRMLYDCYAVTVHLGADITGGHYISYVQDEQSRDPSDWWKCDDEWVERVKIGSGAPGDGKEAMYRSKAASAYMVYYRRQGT</sequence>
<keyword evidence="3" id="KW-0645">Protease</keyword>
<name>A0AA40EPQ4_9PEZI</name>
<dbReference type="InterPro" id="IPR001763">
    <property type="entry name" value="Rhodanese-like_dom"/>
</dbReference>
<evidence type="ECO:0000256" key="1">
    <source>
        <dbReference type="ARBA" id="ARBA00000707"/>
    </source>
</evidence>
<dbReference type="InterPro" id="IPR028889">
    <property type="entry name" value="USP"/>
</dbReference>
<comment type="caution">
    <text evidence="10">The sequence shown here is derived from an EMBL/GenBank/DDBJ whole genome shotgun (WGS) entry which is preliminary data.</text>
</comment>
<evidence type="ECO:0000256" key="5">
    <source>
        <dbReference type="ARBA" id="ARBA00022801"/>
    </source>
</evidence>
<dbReference type="EC" id="3.4.19.12" evidence="2"/>
<accession>A0AA40EPQ4</accession>
<evidence type="ECO:0000256" key="2">
    <source>
        <dbReference type="ARBA" id="ARBA00012759"/>
    </source>
</evidence>
<dbReference type="InterPro" id="IPR038765">
    <property type="entry name" value="Papain-like_cys_pep_sf"/>
</dbReference>
<keyword evidence="4" id="KW-0833">Ubl conjugation pathway</keyword>
<dbReference type="PROSITE" id="PS50206">
    <property type="entry name" value="RHODANESE_3"/>
    <property type="match status" value="1"/>
</dbReference>
<evidence type="ECO:0000313" key="11">
    <source>
        <dbReference type="Proteomes" id="UP001172155"/>
    </source>
</evidence>
<gene>
    <name evidence="10" type="ORF">B0T18DRAFT_350242</name>
</gene>
<dbReference type="PANTHER" id="PTHR24006">
    <property type="entry name" value="UBIQUITIN CARBOXYL-TERMINAL HYDROLASE"/>
    <property type="match status" value="1"/>
</dbReference>
<feature type="compositionally biased region" description="Pro residues" evidence="7">
    <location>
        <begin position="614"/>
        <end position="624"/>
    </location>
</feature>
<dbReference type="InterPro" id="IPR050164">
    <property type="entry name" value="Peptidase_C19"/>
</dbReference>
<dbReference type="Pfam" id="PF00443">
    <property type="entry name" value="UCH"/>
    <property type="match status" value="1"/>
</dbReference>
<dbReference type="GO" id="GO:0006508">
    <property type="term" value="P:proteolysis"/>
    <property type="evidence" value="ECO:0007669"/>
    <property type="project" value="UniProtKB-KW"/>
</dbReference>
<organism evidence="10 11">
    <name type="scientific">Schizothecium vesticola</name>
    <dbReference type="NCBI Taxonomy" id="314040"/>
    <lineage>
        <taxon>Eukaryota</taxon>
        <taxon>Fungi</taxon>
        <taxon>Dikarya</taxon>
        <taxon>Ascomycota</taxon>
        <taxon>Pezizomycotina</taxon>
        <taxon>Sordariomycetes</taxon>
        <taxon>Sordariomycetidae</taxon>
        <taxon>Sordariales</taxon>
        <taxon>Schizotheciaceae</taxon>
        <taxon>Schizothecium</taxon>
    </lineage>
</organism>
<feature type="region of interest" description="Disordered" evidence="7">
    <location>
        <begin position="1"/>
        <end position="44"/>
    </location>
</feature>
<evidence type="ECO:0000259" key="9">
    <source>
        <dbReference type="PROSITE" id="PS50235"/>
    </source>
</evidence>
<feature type="domain" description="Rhodanese" evidence="8">
    <location>
        <begin position="384"/>
        <end position="514"/>
    </location>
</feature>
<evidence type="ECO:0000256" key="4">
    <source>
        <dbReference type="ARBA" id="ARBA00022786"/>
    </source>
</evidence>
<comment type="catalytic activity">
    <reaction evidence="1">
        <text>Thiol-dependent hydrolysis of ester, thioester, amide, peptide and isopeptide bonds formed by the C-terminal Gly of ubiquitin (a 76-residue protein attached to proteins as an intracellular targeting signal).</text>
        <dbReference type="EC" id="3.4.19.12"/>
    </reaction>
</comment>
<evidence type="ECO:0000256" key="7">
    <source>
        <dbReference type="SAM" id="MobiDB-lite"/>
    </source>
</evidence>
<feature type="compositionally biased region" description="Polar residues" evidence="7">
    <location>
        <begin position="242"/>
        <end position="251"/>
    </location>
</feature>
<dbReference type="GO" id="GO:0016579">
    <property type="term" value="P:protein deubiquitination"/>
    <property type="evidence" value="ECO:0007669"/>
    <property type="project" value="InterPro"/>
</dbReference>
<dbReference type="Gene3D" id="3.90.70.10">
    <property type="entry name" value="Cysteine proteinases"/>
    <property type="match status" value="1"/>
</dbReference>
<dbReference type="SUPFAM" id="SSF54001">
    <property type="entry name" value="Cysteine proteinases"/>
    <property type="match status" value="1"/>
</dbReference>
<feature type="domain" description="USP" evidence="9">
    <location>
        <begin position="661"/>
        <end position="1039"/>
    </location>
</feature>
<dbReference type="SUPFAM" id="SSF52821">
    <property type="entry name" value="Rhodanese/Cell cycle control phosphatase"/>
    <property type="match status" value="1"/>
</dbReference>
<dbReference type="PANTHER" id="PTHR24006:SF687">
    <property type="entry name" value="UBIQUITIN CARBOXYL-TERMINAL HYDROLASE 10"/>
    <property type="match status" value="1"/>
</dbReference>
<proteinExistence type="predicted"/>
<protein>
    <recommendedName>
        <fullName evidence="2">ubiquitinyl hydrolase 1</fullName>
        <ecNumber evidence="2">3.4.19.12</ecNumber>
    </recommendedName>
</protein>
<evidence type="ECO:0000259" key="8">
    <source>
        <dbReference type="PROSITE" id="PS50206"/>
    </source>
</evidence>
<feature type="compositionally biased region" description="Polar residues" evidence="7">
    <location>
        <begin position="15"/>
        <end position="25"/>
    </location>
</feature>
<dbReference type="EMBL" id="JAUKUD010000005">
    <property type="protein sequence ID" value="KAK0743232.1"/>
    <property type="molecule type" value="Genomic_DNA"/>
</dbReference>